<dbReference type="Pfam" id="PF05729">
    <property type="entry name" value="NACHT"/>
    <property type="match status" value="1"/>
</dbReference>
<dbReference type="Gene3D" id="3.40.50.300">
    <property type="entry name" value="P-loop containing nucleotide triphosphate hydrolases"/>
    <property type="match status" value="1"/>
</dbReference>
<keyword evidence="4" id="KW-1185">Reference proteome</keyword>
<dbReference type="AlphaFoldDB" id="A0A9Q1B994"/>
<evidence type="ECO:0000313" key="4">
    <source>
        <dbReference type="Proteomes" id="UP001152320"/>
    </source>
</evidence>
<dbReference type="PANTHER" id="PTHR46312:SF2">
    <property type="entry name" value="NUCLEOTIDE-BINDING OLIGOMERIZATION DOMAIN-CONTAINING PROTEIN 2-LIKE"/>
    <property type="match status" value="1"/>
</dbReference>
<dbReference type="OrthoDB" id="427518at2759"/>
<feature type="region of interest" description="Disordered" evidence="1">
    <location>
        <begin position="788"/>
        <end position="818"/>
    </location>
</feature>
<feature type="domain" description="NACHT" evidence="2">
    <location>
        <begin position="486"/>
        <end position="605"/>
    </location>
</feature>
<dbReference type="InterPro" id="IPR027417">
    <property type="entry name" value="P-loop_NTPase"/>
</dbReference>
<gene>
    <name evidence="3" type="ORF">HOLleu_42657</name>
</gene>
<feature type="region of interest" description="Disordered" evidence="1">
    <location>
        <begin position="117"/>
        <end position="163"/>
    </location>
</feature>
<feature type="compositionally biased region" description="Polar residues" evidence="1">
    <location>
        <begin position="791"/>
        <end position="803"/>
    </location>
</feature>
<organism evidence="3 4">
    <name type="scientific">Holothuria leucospilota</name>
    <name type="common">Black long sea cucumber</name>
    <name type="synonym">Mertensiothuria leucospilota</name>
    <dbReference type="NCBI Taxonomy" id="206669"/>
    <lineage>
        <taxon>Eukaryota</taxon>
        <taxon>Metazoa</taxon>
        <taxon>Echinodermata</taxon>
        <taxon>Eleutherozoa</taxon>
        <taxon>Echinozoa</taxon>
        <taxon>Holothuroidea</taxon>
        <taxon>Aspidochirotacea</taxon>
        <taxon>Aspidochirotida</taxon>
        <taxon>Holothuriidae</taxon>
        <taxon>Holothuria</taxon>
    </lineage>
</organism>
<evidence type="ECO:0000313" key="3">
    <source>
        <dbReference type="EMBL" id="KAJ8019011.1"/>
    </source>
</evidence>
<sequence length="1071" mass="122495">MPECTGLKNFYGISDDEIKRKDSGSSQFGNLTSIRRRFLHLFKILEEKDLVGPSKFDDFIAADAKVRAPLLWSHVEAYWKFQGILQKTSLEAGPSVQVHVPVTQEGGAENLVSVSCQEGASAQPHSPYTGGSHLHPRESISLQPQQQHHQQLHQQEQQANRHDQENVAAFQGMQVAQQQPCVILEQQVQQHAYQQALRQQPLLHQQQLYQQQWQQNQAYQEQLQVCQEGLGYNQAQHYQQPVGYSHSFGYNQLQAAFAQNPPFQQFLNTPTAFHRQQLPAIYNQDQGVLHNQQEAAYNAPVYSQLPGGSAFVQHQQEQYATLPYQQQHYEPQIQQQELQRYPPYQPHTSLQHQVVAPSHDELGQHDFAEQMTGRQGTISLSSSQHPQQELQYQAAAGPLPVIEGSTVRDKRSLFLEFLKKKITSLSEMNYFTPWEKSFRWKSIDLFVSCWLVLNDRKAIANVKNIEDQCKLKYTEIFTHDRLKSETRIIIEGGPGTGKTMLLAQLAFDWSTGKIEHEDVLIFLPLKTVKDKTLIQAIKEFYIPENAPLSGNDIANILASNEEKICLLLDGLEESSGEGKMRAKESCDVRKVMKKEEYPNCKVVVTCHSYLMHDLPDGPLLKIGQFGEGERNSYIEKLSLENIKKEEKMKQVIEDDLFLLGLCSIPLLFAITVHNIESMIFAGDSHFDKVAPFMKTIVETLCASSMSGHETWSEKEQLIWGELAFNGLCKSHQQFSWPKDFIETKISRLKQWLDCRILVLERDMKVPGMEFQDIAENYEKHNIEKMEHVTGKTGTSRSLAQDETQQYKEDRQERETQSNEATVGVRFLHEIIQEWFAATYLCSMMNYYTDEDRFHEYVINQLNQLSPKDLHYVLRFTSYLHPRSCHAIINYLLTNFLSDDGSIESHVMDCICFCFAEHNDIKGTDIKNSVAEVCKEVMITIDFEDGRLLQKAKSSLLEYASNCGVIIKEIELSNVISAVDETSLTFNSGIKLPQLDTLEVIEVSQWDQVLHQDDFENILKLLSKGKSIKTILCVFPCHPPKIVDEVIIENVISKNIEGKIKIDKLTLKPVGL</sequence>
<feature type="compositionally biased region" description="Low complexity" evidence="1">
    <location>
        <begin position="143"/>
        <end position="158"/>
    </location>
</feature>
<accession>A0A9Q1B994</accession>
<evidence type="ECO:0000256" key="1">
    <source>
        <dbReference type="SAM" id="MobiDB-lite"/>
    </source>
</evidence>
<proteinExistence type="predicted"/>
<dbReference type="Proteomes" id="UP001152320">
    <property type="component" value="Unassembled WGS sequence"/>
</dbReference>
<feature type="compositionally biased region" description="Basic and acidic residues" evidence="1">
    <location>
        <begin position="804"/>
        <end position="816"/>
    </location>
</feature>
<dbReference type="InterPro" id="IPR007111">
    <property type="entry name" value="NACHT_NTPase"/>
</dbReference>
<evidence type="ECO:0000259" key="2">
    <source>
        <dbReference type="PROSITE" id="PS50837"/>
    </source>
</evidence>
<name>A0A9Q1B994_HOLLE</name>
<dbReference type="PROSITE" id="PS50837">
    <property type="entry name" value="NACHT"/>
    <property type="match status" value="1"/>
</dbReference>
<feature type="compositionally biased region" description="Polar residues" evidence="1">
    <location>
        <begin position="117"/>
        <end position="126"/>
    </location>
</feature>
<reference evidence="3" key="1">
    <citation type="submission" date="2021-10" db="EMBL/GenBank/DDBJ databases">
        <title>Tropical sea cucumber genome reveals ecological adaptation and Cuvierian tubules defense mechanism.</title>
        <authorList>
            <person name="Chen T."/>
        </authorList>
    </citation>
    <scope>NUCLEOTIDE SEQUENCE</scope>
    <source>
        <strain evidence="3">Nanhai2018</strain>
        <tissue evidence="3">Muscle</tissue>
    </source>
</reference>
<dbReference type="EMBL" id="JAIZAY010000110">
    <property type="protein sequence ID" value="KAJ8019011.1"/>
    <property type="molecule type" value="Genomic_DNA"/>
</dbReference>
<dbReference type="PANTHER" id="PTHR46312">
    <property type="entry name" value="NACHT DOMAIN-CONTAINING PROTEIN"/>
    <property type="match status" value="1"/>
</dbReference>
<dbReference type="CDD" id="cd01120">
    <property type="entry name" value="RecA-like_superfamily"/>
    <property type="match status" value="1"/>
</dbReference>
<dbReference type="SUPFAM" id="SSF52540">
    <property type="entry name" value="P-loop containing nucleoside triphosphate hydrolases"/>
    <property type="match status" value="1"/>
</dbReference>
<protein>
    <submittedName>
        <fullName evidence="3">NACHT, LRR and PYD domains-containing protein 3</fullName>
    </submittedName>
</protein>
<comment type="caution">
    <text evidence="3">The sequence shown here is derived from an EMBL/GenBank/DDBJ whole genome shotgun (WGS) entry which is preliminary data.</text>
</comment>